<proteinExistence type="predicted"/>
<evidence type="ECO:0008006" key="3">
    <source>
        <dbReference type="Google" id="ProtNLM"/>
    </source>
</evidence>
<sequence length="124" mass="13762">MSSHIMLQHSRVHQDQRSVKEFSCQHEGCHYLARSAADARRHLLSHSSERNFACGDVGCEYRGKSLAQLRSHYRAESVAATDGLQPPPVRSPFRHIKIGLATHTVGLGKISRFGAYQLPVLVGT</sequence>
<evidence type="ECO:0000313" key="1">
    <source>
        <dbReference type="EnsemblMetazoa" id="AMIN001575-PA"/>
    </source>
</evidence>
<dbReference type="InterPro" id="IPR036236">
    <property type="entry name" value="Znf_C2H2_sf"/>
</dbReference>
<dbReference type="AlphaFoldDB" id="A0A182VU32"/>
<dbReference type="VEuPathDB" id="VectorBase:AMIN001575"/>
<keyword evidence="2" id="KW-1185">Reference proteome</keyword>
<reference evidence="1" key="2">
    <citation type="submission" date="2020-05" db="UniProtKB">
        <authorList>
            <consortium name="EnsemblMetazoa"/>
        </authorList>
    </citation>
    <scope>IDENTIFICATION</scope>
    <source>
        <strain evidence="1">MINIMUS1</strain>
    </source>
</reference>
<dbReference type="Proteomes" id="UP000075920">
    <property type="component" value="Unassembled WGS sequence"/>
</dbReference>
<organism evidence="1 2">
    <name type="scientific">Anopheles minimus</name>
    <dbReference type="NCBI Taxonomy" id="112268"/>
    <lineage>
        <taxon>Eukaryota</taxon>
        <taxon>Metazoa</taxon>
        <taxon>Ecdysozoa</taxon>
        <taxon>Arthropoda</taxon>
        <taxon>Hexapoda</taxon>
        <taxon>Insecta</taxon>
        <taxon>Pterygota</taxon>
        <taxon>Neoptera</taxon>
        <taxon>Endopterygota</taxon>
        <taxon>Diptera</taxon>
        <taxon>Nematocera</taxon>
        <taxon>Culicoidea</taxon>
        <taxon>Culicidae</taxon>
        <taxon>Anophelinae</taxon>
        <taxon>Anopheles</taxon>
    </lineage>
</organism>
<reference evidence="2" key="1">
    <citation type="submission" date="2013-03" db="EMBL/GenBank/DDBJ databases">
        <title>The Genome Sequence of Anopheles minimus MINIMUS1.</title>
        <authorList>
            <consortium name="The Broad Institute Genomics Platform"/>
            <person name="Neafsey D.E."/>
            <person name="Walton C."/>
            <person name="Walker B."/>
            <person name="Young S.K."/>
            <person name="Zeng Q."/>
            <person name="Gargeya S."/>
            <person name="Fitzgerald M."/>
            <person name="Haas B."/>
            <person name="Abouelleil A."/>
            <person name="Allen A.W."/>
            <person name="Alvarado L."/>
            <person name="Arachchi H.M."/>
            <person name="Berlin A.M."/>
            <person name="Chapman S.B."/>
            <person name="Gainer-Dewar J."/>
            <person name="Goldberg J."/>
            <person name="Griggs A."/>
            <person name="Gujja S."/>
            <person name="Hansen M."/>
            <person name="Howarth C."/>
            <person name="Imamovic A."/>
            <person name="Ireland A."/>
            <person name="Larimer J."/>
            <person name="McCowan C."/>
            <person name="Murphy C."/>
            <person name="Pearson M."/>
            <person name="Poon T.W."/>
            <person name="Priest M."/>
            <person name="Roberts A."/>
            <person name="Saif S."/>
            <person name="Shea T."/>
            <person name="Sisk P."/>
            <person name="Sykes S."/>
            <person name="Wortman J."/>
            <person name="Nusbaum C."/>
            <person name="Birren B."/>
        </authorList>
    </citation>
    <scope>NUCLEOTIDE SEQUENCE [LARGE SCALE GENOMIC DNA]</scope>
    <source>
        <strain evidence="2">MINIMUS1</strain>
    </source>
</reference>
<name>A0A182VU32_9DIPT</name>
<dbReference type="SUPFAM" id="SSF57667">
    <property type="entry name" value="beta-beta-alpha zinc fingers"/>
    <property type="match status" value="1"/>
</dbReference>
<evidence type="ECO:0000313" key="2">
    <source>
        <dbReference type="Proteomes" id="UP000075920"/>
    </source>
</evidence>
<accession>A0A182VU32</accession>
<protein>
    <recommendedName>
        <fullName evidence="3">C2H2-type domain-containing protein</fullName>
    </recommendedName>
</protein>
<dbReference type="STRING" id="112268.A0A182VU32"/>
<dbReference type="Gene3D" id="3.30.160.60">
    <property type="entry name" value="Classic Zinc Finger"/>
    <property type="match status" value="1"/>
</dbReference>
<dbReference type="EnsemblMetazoa" id="AMIN001575-RA">
    <property type="protein sequence ID" value="AMIN001575-PA"/>
    <property type="gene ID" value="AMIN001575"/>
</dbReference>